<dbReference type="Gene3D" id="3.20.20.80">
    <property type="entry name" value="Glycosidases"/>
    <property type="match status" value="1"/>
</dbReference>
<feature type="compositionally biased region" description="Basic and acidic residues" evidence="6">
    <location>
        <begin position="230"/>
        <end position="244"/>
    </location>
</feature>
<dbReference type="OrthoDB" id="5526311at2"/>
<evidence type="ECO:0000313" key="8">
    <source>
        <dbReference type="EMBL" id="KSW11252.1"/>
    </source>
</evidence>
<feature type="region of interest" description="Disordered" evidence="6">
    <location>
        <begin position="230"/>
        <end position="250"/>
    </location>
</feature>
<dbReference type="GO" id="GO:0004560">
    <property type="term" value="F:alpha-L-fucosidase activity"/>
    <property type="evidence" value="ECO:0007669"/>
    <property type="project" value="InterPro"/>
</dbReference>
<organism evidence="8 9">
    <name type="scientific">Schaalia odontolytica</name>
    <dbReference type="NCBI Taxonomy" id="1660"/>
    <lineage>
        <taxon>Bacteria</taxon>
        <taxon>Bacillati</taxon>
        <taxon>Actinomycetota</taxon>
        <taxon>Actinomycetes</taxon>
        <taxon>Actinomycetales</taxon>
        <taxon>Actinomycetaceae</taxon>
        <taxon>Schaalia</taxon>
    </lineage>
</organism>
<evidence type="ECO:0000256" key="2">
    <source>
        <dbReference type="ARBA" id="ARBA00012662"/>
    </source>
</evidence>
<dbReference type="InterPro" id="IPR057739">
    <property type="entry name" value="Glyco_hydro_29_N"/>
</dbReference>
<dbReference type="InterPro" id="IPR000933">
    <property type="entry name" value="Glyco_hydro_29"/>
</dbReference>
<evidence type="ECO:0000256" key="6">
    <source>
        <dbReference type="SAM" id="MobiDB-lite"/>
    </source>
</evidence>
<evidence type="ECO:0000313" key="9">
    <source>
        <dbReference type="Proteomes" id="UP000054686"/>
    </source>
</evidence>
<dbReference type="PANTHER" id="PTHR10030">
    <property type="entry name" value="ALPHA-L-FUCOSIDASE"/>
    <property type="match status" value="1"/>
</dbReference>
<dbReference type="RefSeq" id="WP_060567136.1">
    <property type="nucleotide sequence ID" value="NZ_CP040006.1"/>
</dbReference>
<dbReference type="SMART" id="SM00812">
    <property type="entry name" value="Alpha_L_fucos"/>
    <property type="match status" value="1"/>
</dbReference>
<accession>A0A0V8RT60</accession>
<comment type="caution">
    <text evidence="8">The sequence shown here is derived from an EMBL/GenBank/DDBJ whole genome shotgun (WGS) entry which is preliminary data.</text>
</comment>
<dbReference type="Proteomes" id="UP000054686">
    <property type="component" value="Unassembled WGS sequence"/>
</dbReference>
<dbReference type="Gene3D" id="2.60.120.260">
    <property type="entry name" value="Galactose-binding domain-like"/>
    <property type="match status" value="1"/>
</dbReference>
<dbReference type="Pfam" id="PF01120">
    <property type="entry name" value="Alpha_L_fucos"/>
    <property type="match status" value="1"/>
</dbReference>
<evidence type="ECO:0000256" key="5">
    <source>
        <dbReference type="ARBA" id="ARBA00023295"/>
    </source>
</evidence>
<dbReference type="EC" id="3.2.1.51" evidence="2"/>
<sequence length="445" mass="49754">MINEDYLANIRPTHRQLQWQKMEMYAFIHFGMNTMTDREWGEGHEDPALFNPGNVDVDQWMRALVSAGMTGVILTCKHHDGFCLWPSAYTKHSVESSPWKGGRGDLVREVSDAAARHGLKFGVYLSPWDMTEPTYGQGEAYNDFYINQLIELLTHYGPVFSVWLDGACGEGPNGKVQVYDWQRIYDTVRALAPEAVISVCGPDVRWCGNEAGSVRANEWSVVPASLREAERTAEKSQKADDGEFSRQVASGDEDLGSREALADYSGPLAWYPAEVNTSTRKGWFHHDVEDSQVRSVDELFSIWKGSVGGNATFLLNVPPNRDGLLANADVEVLARLGEKIADFRSRRIEASREDDGDVVTLRFDEPRTVGAIVLEEDIAQGQRIDEAVVTACVDDDYEQQIARVQCVGYRRIITLEKPVTATQVRVTVTKSRQGFYLADAYAIEA</sequence>
<dbReference type="SUPFAM" id="SSF51445">
    <property type="entry name" value="(Trans)glycosidases"/>
    <property type="match status" value="1"/>
</dbReference>
<gene>
    <name evidence="8" type="ORF">APY09_07295</name>
</gene>
<dbReference type="GO" id="GO:0006004">
    <property type="term" value="P:fucose metabolic process"/>
    <property type="evidence" value="ECO:0007669"/>
    <property type="project" value="TreeGrafter"/>
</dbReference>
<name>A0A0V8RT60_9ACTO</name>
<evidence type="ECO:0000256" key="1">
    <source>
        <dbReference type="ARBA" id="ARBA00007951"/>
    </source>
</evidence>
<keyword evidence="5" id="KW-0326">Glycosidase</keyword>
<dbReference type="PANTHER" id="PTHR10030:SF37">
    <property type="entry name" value="ALPHA-L-FUCOSIDASE-RELATED"/>
    <property type="match status" value="1"/>
</dbReference>
<protein>
    <recommendedName>
        <fullName evidence="2">alpha-L-fucosidase</fullName>
        <ecNumber evidence="2">3.2.1.51</ecNumber>
    </recommendedName>
</protein>
<feature type="domain" description="Glycoside hydrolase family 29 N-terminal" evidence="7">
    <location>
        <begin position="47"/>
        <end position="338"/>
    </location>
</feature>
<dbReference type="AlphaFoldDB" id="A0A0V8RT60"/>
<evidence type="ECO:0000259" key="7">
    <source>
        <dbReference type="Pfam" id="PF01120"/>
    </source>
</evidence>
<reference evidence="8 9" key="1">
    <citation type="submission" date="2015-10" db="EMBL/GenBank/DDBJ databases">
        <title>Draft Genome of Actinomyces odontolyticus subsp. actinosynbacter strain XH001.</title>
        <authorList>
            <person name="Mclean J.S."/>
            <person name="He X."/>
        </authorList>
    </citation>
    <scope>NUCLEOTIDE SEQUENCE [LARGE SCALE GENOMIC DNA]</scope>
    <source>
        <strain evidence="8 9">XH001</strain>
    </source>
</reference>
<dbReference type="GO" id="GO:0005764">
    <property type="term" value="C:lysosome"/>
    <property type="evidence" value="ECO:0007669"/>
    <property type="project" value="TreeGrafter"/>
</dbReference>
<proteinExistence type="inferred from homology"/>
<evidence type="ECO:0000256" key="3">
    <source>
        <dbReference type="ARBA" id="ARBA00022729"/>
    </source>
</evidence>
<dbReference type="EMBL" id="LLVT01000002">
    <property type="protein sequence ID" value="KSW11252.1"/>
    <property type="molecule type" value="Genomic_DNA"/>
</dbReference>
<comment type="similarity">
    <text evidence="1">Belongs to the glycosyl hydrolase 29 family.</text>
</comment>
<keyword evidence="4" id="KW-0378">Hydrolase</keyword>
<dbReference type="SMR" id="A0A0V8RT60"/>
<keyword evidence="3" id="KW-0732">Signal</keyword>
<dbReference type="GO" id="GO:0016139">
    <property type="term" value="P:glycoside catabolic process"/>
    <property type="evidence" value="ECO:0007669"/>
    <property type="project" value="TreeGrafter"/>
</dbReference>
<evidence type="ECO:0000256" key="4">
    <source>
        <dbReference type="ARBA" id="ARBA00022801"/>
    </source>
</evidence>
<dbReference type="InterPro" id="IPR017853">
    <property type="entry name" value="GH"/>
</dbReference>